<feature type="region of interest" description="Disordered" evidence="1">
    <location>
        <begin position="1"/>
        <end position="38"/>
    </location>
</feature>
<accession>V9Z378</accession>
<proteinExistence type="predicted"/>
<dbReference type="SUPFAM" id="SSF52540">
    <property type="entry name" value="P-loop containing nucleoside triphosphate hydrolases"/>
    <property type="match status" value="1"/>
</dbReference>
<keyword evidence="2" id="KW-0614">Plasmid</keyword>
<sequence length="332" mass="36171">MPVPGPARTLHRLVPGGTLTDTITHPAPEASAPQPSRNERFQFTTAVRQQRPARILLDGPPGAGTTYTSLDLATSIGKRVAVIDTQRGRVSTYADTFPFDACPPLSYYSPETLVTALAHCADQRYDTVVISTASPFWSGAGGVREQADRASKRASSGSTWSGWREVRPIEQNMLDAVLGYPGHVVATVRDKLDYVAEVDESGRVHRRIVGLAPVAREGMEYDFDLVATMDHTHTLVVVKAPTDDLSGAVETKPGARFAARITDWLEQGEAFEPPFDLAAEALQPDLSFEELGDLMRRVRLRQAEGHPLLLPTGIGITLGAHITKRGNELRRD</sequence>
<protein>
    <recommendedName>
        <fullName evidence="3">AAA domain-containing protein</fullName>
    </recommendedName>
</protein>
<organism evidence="2">
    <name type="scientific">Streptomyces sp. FR1</name>
    <dbReference type="NCBI Taxonomy" id="349971"/>
    <lineage>
        <taxon>Bacteria</taxon>
        <taxon>Bacillati</taxon>
        <taxon>Actinomycetota</taxon>
        <taxon>Actinomycetes</taxon>
        <taxon>Kitasatosporales</taxon>
        <taxon>Streptomycetaceae</taxon>
        <taxon>Streptomyces</taxon>
    </lineage>
</organism>
<evidence type="ECO:0000256" key="1">
    <source>
        <dbReference type="SAM" id="MobiDB-lite"/>
    </source>
</evidence>
<dbReference type="Pfam" id="PF13479">
    <property type="entry name" value="AAA_24"/>
    <property type="match status" value="1"/>
</dbReference>
<evidence type="ECO:0008006" key="3">
    <source>
        <dbReference type="Google" id="ProtNLM"/>
    </source>
</evidence>
<dbReference type="InterPro" id="IPR027417">
    <property type="entry name" value="P-loop_NTPase"/>
</dbReference>
<name>V9Z378_9ACTN</name>
<geneLocation type="plasmid" evidence="2">
    <name>pFRL3</name>
</geneLocation>
<evidence type="ECO:0000313" key="2">
    <source>
        <dbReference type="EMBL" id="AHE39002.1"/>
    </source>
</evidence>
<reference evidence="2" key="1">
    <citation type="submission" date="2013-09" db="EMBL/GenBank/DDBJ databases">
        <title>Complete nucleotide sequence of Streptomyces linear plasmid pFRL3.</title>
        <authorList>
            <person name="Chen Z."/>
            <person name="Fang P."/>
            <person name="Qin Z."/>
        </authorList>
    </citation>
    <scope>NUCLEOTIDE SEQUENCE</scope>
    <source>
        <plasmid evidence="2">pFRL3</plasmid>
    </source>
</reference>
<gene>
    <name evidence="2" type="ORF">pFRL3_225c</name>
</gene>
<dbReference type="AlphaFoldDB" id="V9Z378"/>
<dbReference type="EMBL" id="KF602048">
    <property type="protein sequence ID" value="AHE39002.1"/>
    <property type="molecule type" value="Genomic_DNA"/>
</dbReference>